<proteinExistence type="inferred from homology"/>
<reference evidence="7 8" key="1">
    <citation type="submission" date="2019-06" db="EMBL/GenBank/DDBJ databases">
        <title>Genome of Methylobacterium sp. 17Sr1-39.</title>
        <authorList>
            <person name="Seo T."/>
        </authorList>
    </citation>
    <scope>NUCLEOTIDE SEQUENCE [LARGE SCALE GENOMIC DNA]</scope>
    <source>
        <strain evidence="7 8">17Sr1-39</strain>
    </source>
</reference>
<dbReference type="InterPro" id="IPR036390">
    <property type="entry name" value="WH_DNA-bd_sf"/>
</dbReference>
<feature type="transmembrane region" description="Helical" evidence="5">
    <location>
        <begin position="230"/>
        <end position="250"/>
    </location>
</feature>
<dbReference type="InterPro" id="IPR036388">
    <property type="entry name" value="WH-like_DNA-bd_sf"/>
</dbReference>
<keyword evidence="2" id="KW-0805">Transcription regulation</keyword>
<dbReference type="InterPro" id="IPR058163">
    <property type="entry name" value="LysR-type_TF_proteobact-type"/>
</dbReference>
<dbReference type="Pfam" id="PF03466">
    <property type="entry name" value="LysR_substrate"/>
    <property type="match status" value="1"/>
</dbReference>
<evidence type="ECO:0000256" key="3">
    <source>
        <dbReference type="ARBA" id="ARBA00023125"/>
    </source>
</evidence>
<evidence type="ECO:0000259" key="6">
    <source>
        <dbReference type="PROSITE" id="PS50931"/>
    </source>
</evidence>
<dbReference type="PROSITE" id="PS50931">
    <property type="entry name" value="HTH_LYSR"/>
    <property type="match status" value="1"/>
</dbReference>
<evidence type="ECO:0000256" key="1">
    <source>
        <dbReference type="ARBA" id="ARBA00009437"/>
    </source>
</evidence>
<evidence type="ECO:0000313" key="7">
    <source>
        <dbReference type="EMBL" id="TNC12714.1"/>
    </source>
</evidence>
<sequence>METLHMMRLFMRVADSDSLSAAARSCGLSPASVSRQINALEQELGVRLINRTSRRLALTEIGQLYRERGSAILSQLDELTDRVSQHQASPHGVIHVHSRVSVAEHFVIPVLPSFLSAYPDVRVNLWLTEESRDLVENNIDVAIRLGNLDEPQLAVRKIASGAPRILFASPAYLSARPPIRCPEDLRSHNCLSWPLDGRFEDGHAIWRFKDNDQTQEVRVRGTVQINNTNLLVHLALAGLGIVLLPIWTVAGHLSADRLQRILPDIDVTPTIFDHQIYAVFQRSSYTPRKIRAFIDHLVRANRSAMPAHCDWDQDTVLNDFK</sequence>
<dbReference type="AlphaFoldDB" id="A0A5C4LII2"/>
<evidence type="ECO:0000256" key="2">
    <source>
        <dbReference type="ARBA" id="ARBA00023015"/>
    </source>
</evidence>
<keyword evidence="5" id="KW-0812">Transmembrane</keyword>
<keyword evidence="8" id="KW-1185">Reference proteome</keyword>
<protein>
    <submittedName>
        <fullName evidence="7">LysR family transcriptional regulator</fullName>
    </submittedName>
</protein>
<dbReference type="PANTHER" id="PTHR30537:SF5">
    <property type="entry name" value="HTH-TYPE TRANSCRIPTIONAL ACTIVATOR TTDR-RELATED"/>
    <property type="match status" value="1"/>
</dbReference>
<evidence type="ECO:0000313" key="8">
    <source>
        <dbReference type="Proteomes" id="UP000305267"/>
    </source>
</evidence>
<dbReference type="EMBL" id="VDDA01000005">
    <property type="protein sequence ID" value="TNC12714.1"/>
    <property type="molecule type" value="Genomic_DNA"/>
</dbReference>
<dbReference type="SUPFAM" id="SSF46785">
    <property type="entry name" value="Winged helix' DNA-binding domain"/>
    <property type="match status" value="1"/>
</dbReference>
<dbReference type="Proteomes" id="UP000305267">
    <property type="component" value="Unassembled WGS sequence"/>
</dbReference>
<organism evidence="7 8">
    <name type="scientific">Methylobacterium terricola</name>
    <dbReference type="NCBI Taxonomy" id="2583531"/>
    <lineage>
        <taxon>Bacteria</taxon>
        <taxon>Pseudomonadati</taxon>
        <taxon>Pseudomonadota</taxon>
        <taxon>Alphaproteobacteria</taxon>
        <taxon>Hyphomicrobiales</taxon>
        <taxon>Methylobacteriaceae</taxon>
        <taxon>Methylobacterium</taxon>
    </lineage>
</organism>
<feature type="domain" description="HTH lysR-type" evidence="6">
    <location>
        <begin position="1"/>
        <end position="59"/>
    </location>
</feature>
<dbReference type="PANTHER" id="PTHR30537">
    <property type="entry name" value="HTH-TYPE TRANSCRIPTIONAL REGULATOR"/>
    <property type="match status" value="1"/>
</dbReference>
<evidence type="ECO:0000256" key="4">
    <source>
        <dbReference type="ARBA" id="ARBA00023163"/>
    </source>
</evidence>
<name>A0A5C4LII2_9HYPH</name>
<comment type="similarity">
    <text evidence="1">Belongs to the LysR transcriptional regulatory family.</text>
</comment>
<dbReference type="GO" id="GO:0003677">
    <property type="term" value="F:DNA binding"/>
    <property type="evidence" value="ECO:0007669"/>
    <property type="project" value="UniProtKB-KW"/>
</dbReference>
<dbReference type="FunFam" id="1.10.10.10:FF:000001">
    <property type="entry name" value="LysR family transcriptional regulator"/>
    <property type="match status" value="1"/>
</dbReference>
<evidence type="ECO:0000256" key="5">
    <source>
        <dbReference type="SAM" id="Phobius"/>
    </source>
</evidence>
<keyword evidence="3" id="KW-0238">DNA-binding</keyword>
<dbReference type="InterPro" id="IPR000847">
    <property type="entry name" value="LysR_HTH_N"/>
</dbReference>
<keyword evidence="5" id="KW-0472">Membrane</keyword>
<dbReference type="SUPFAM" id="SSF53850">
    <property type="entry name" value="Periplasmic binding protein-like II"/>
    <property type="match status" value="1"/>
</dbReference>
<dbReference type="Gene3D" id="1.10.10.10">
    <property type="entry name" value="Winged helix-like DNA-binding domain superfamily/Winged helix DNA-binding domain"/>
    <property type="match status" value="1"/>
</dbReference>
<accession>A0A5C4LII2</accession>
<dbReference type="Pfam" id="PF00126">
    <property type="entry name" value="HTH_1"/>
    <property type="match status" value="1"/>
</dbReference>
<keyword evidence="5" id="KW-1133">Transmembrane helix</keyword>
<dbReference type="OrthoDB" id="9786526at2"/>
<dbReference type="CDD" id="cd08422">
    <property type="entry name" value="PBP2_CrgA_like"/>
    <property type="match status" value="1"/>
</dbReference>
<dbReference type="Gene3D" id="3.40.190.290">
    <property type="match status" value="1"/>
</dbReference>
<dbReference type="InterPro" id="IPR005119">
    <property type="entry name" value="LysR_subst-bd"/>
</dbReference>
<gene>
    <name evidence="7" type="ORF">FF100_13675</name>
</gene>
<comment type="caution">
    <text evidence="7">The sequence shown here is derived from an EMBL/GenBank/DDBJ whole genome shotgun (WGS) entry which is preliminary data.</text>
</comment>
<dbReference type="GO" id="GO:0003700">
    <property type="term" value="F:DNA-binding transcription factor activity"/>
    <property type="evidence" value="ECO:0007669"/>
    <property type="project" value="InterPro"/>
</dbReference>
<keyword evidence="4" id="KW-0804">Transcription</keyword>